<reference evidence="3" key="1">
    <citation type="submission" date="2016-10" db="EMBL/GenBank/DDBJ databases">
        <authorList>
            <person name="Varghese N."/>
            <person name="Submissions S."/>
        </authorList>
    </citation>
    <scope>NUCLEOTIDE SEQUENCE [LARGE SCALE GENOMIC DNA]</scope>
    <source>
        <strain evidence="3">DSM 11578</strain>
    </source>
</reference>
<dbReference type="Proteomes" id="UP000198924">
    <property type="component" value="Unassembled WGS sequence"/>
</dbReference>
<evidence type="ECO:0000313" key="3">
    <source>
        <dbReference type="Proteomes" id="UP000198924"/>
    </source>
</evidence>
<dbReference type="OrthoDB" id="8613264at2"/>
<feature type="chain" id="PRO_5011693332" description="PEP-CTERM protein-sorting domain-containing protein" evidence="1">
    <location>
        <begin position="24"/>
        <end position="228"/>
    </location>
</feature>
<dbReference type="AlphaFoldDB" id="A0A1I3U0J9"/>
<dbReference type="EMBL" id="FOSH01000001">
    <property type="protein sequence ID" value="SFJ77064.1"/>
    <property type="molecule type" value="Genomic_DNA"/>
</dbReference>
<organism evidence="2 3">
    <name type="scientific">Methylophaga sulfidovorans</name>
    <dbReference type="NCBI Taxonomy" id="45496"/>
    <lineage>
        <taxon>Bacteria</taxon>
        <taxon>Pseudomonadati</taxon>
        <taxon>Pseudomonadota</taxon>
        <taxon>Gammaproteobacteria</taxon>
        <taxon>Thiotrichales</taxon>
        <taxon>Piscirickettsiaceae</taxon>
        <taxon>Methylophaga</taxon>
    </lineage>
</organism>
<proteinExistence type="predicted"/>
<accession>A0A1I3U0J9</accession>
<evidence type="ECO:0008006" key="4">
    <source>
        <dbReference type="Google" id="ProtNLM"/>
    </source>
</evidence>
<evidence type="ECO:0000313" key="2">
    <source>
        <dbReference type="EMBL" id="SFJ77064.1"/>
    </source>
</evidence>
<protein>
    <recommendedName>
        <fullName evidence="4">PEP-CTERM protein-sorting domain-containing protein</fullName>
    </recommendedName>
</protein>
<keyword evidence="3" id="KW-1185">Reference proteome</keyword>
<sequence>MYRKLFATVVTLSASMISVSVNAANIGWTDWTKTSQKTASGTMAFGSQNVGVDFSSSSDAYFIESGATDNWWGNAYTNGTVSNLPSSHEIIGLGLGGTVEIKFSQTVLNPYIALVSWNANNVDFGDTKIKFDSTGVGKYGSGSPNLYPDGTGFTTPNSKYGELHGVIILEGLFDSFSFTHTSEGWHGFTVGAAGIAPVSEVPIPAAAFMFAPALLGFMGLRRKAKPAV</sequence>
<dbReference type="RefSeq" id="WP_091711270.1">
    <property type="nucleotide sequence ID" value="NZ_FOSH01000001.1"/>
</dbReference>
<name>A0A1I3U0J9_9GAMM</name>
<feature type="signal peptide" evidence="1">
    <location>
        <begin position="1"/>
        <end position="23"/>
    </location>
</feature>
<gene>
    <name evidence="2" type="ORF">SAMN04488079_101143</name>
</gene>
<keyword evidence="1" id="KW-0732">Signal</keyword>
<evidence type="ECO:0000256" key="1">
    <source>
        <dbReference type="SAM" id="SignalP"/>
    </source>
</evidence>